<dbReference type="GO" id="GO:0015771">
    <property type="term" value="P:trehalose transport"/>
    <property type="evidence" value="ECO:0007669"/>
    <property type="project" value="TreeGrafter"/>
</dbReference>
<feature type="transmembrane region" description="Helical" evidence="17">
    <location>
        <begin position="355"/>
        <end position="377"/>
    </location>
</feature>
<dbReference type="InterPro" id="IPR018113">
    <property type="entry name" value="PTrfase_EIIB_Cys"/>
</dbReference>
<dbReference type="InterPro" id="IPR013013">
    <property type="entry name" value="PTS_EIIC_1"/>
</dbReference>
<evidence type="ECO:0000313" key="21">
    <source>
        <dbReference type="EMBL" id="OPF87947.1"/>
    </source>
</evidence>
<dbReference type="Pfam" id="PF00367">
    <property type="entry name" value="PTS_EIIB"/>
    <property type="match status" value="1"/>
</dbReference>
<feature type="domain" description="PTS EIIB type-1" evidence="19">
    <location>
        <begin position="6"/>
        <end position="88"/>
    </location>
</feature>
<feature type="transmembrane region" description="Helical" evidence="17">
    <location>
        <begin position="141"/>
        <end position="161"/>
    </location>
</feature>
<keyword evidence="9 17" id="KW-1133">Transmembrane helix</keyword>
<dbReference type="GO" id="GO:0008982">
    <property type="term" value="F:protein-N(PI)-phosphohistidine-sugar phosphotransferase activity"/>
    <property type="evidence" value="ECO:0007669"/>
    <property type="project" value="InterPro"/>
</dbReference>
<feature type="transmembrane region" description="Helical" evidence="17">
    <location>
        <begin position="112"/>
        <end position="135"/>
    </location>
</feature>
<sequence length="630" mass="67622">MATNYEELAKGVIENIGGKDNVINAWNCVTRLRFNLKDKEKVNIDEIKKIPGVMGAQFSGDQFQVVIGNRVGDAFEEVEKIVGGSGTGEQSTEKQGVVSLVMDTLSGIFTPIIPALAGVGLLKGFTSLAVVMGWLSDKTDTYAILNAIGDSVFFFLPFFLAVSTARKLKTSEYLALAVAGTMMYPTILDAARGLTDKTSFDFFMIKIPAINYSSSVIPIIFAVILLKYVHKFFRKYVPETLTFMFTPLLTLIVTIPITLWILAPLGTNIGQIIATFFTWFYSVAGPLAGALLAGLMPLIIMTGMHYAFVPIAMQNVSSLGYDSMVSTSMLISNAAQGGAAFAVGVRTKNKALKQLAFSAGISAVFGITEPAMYGINMKVKKPFYYAMVSSAVLGGVATFFSVKAFGIAGMLGLFALPLFVNPNASSSFIMAALCYVGAIVVPFILTLVLGFEDIDEEVRTAPTDVTNSLDNGEDCVVVSPAEGKLVELSAVNDQVFSTGVMGKGIAVEPTVGEVISPIAGEVMVMPDSKHAIGIKAETGEEILIHIGIDTVSLNGKYFESHVKVGDKIEVGDKLVSFDIEKIKESGFETVTMIIVTNTTDYADVIDTKTDGNIEFGDELLLILKKIDRRG</sequence>
<name>A0A1V4DHE2_9ENTE</name>
<proteinExistence type="predicted"/>
<dbReference type="EMBL" id="MVAB01000001">
    <property type="protein sequence ID" value="OPF87947.1"/>
    <property type="molecule type" value="Genomic_DNA"/>
</dbReference>
<evidence type="ECO:0000256" key="4">
    <source>
        <dbReference type="ARBA" id="ARBA00022597"/>
    </source>
</evidence>
<comment type="caution">
    <text evidence="21">The sequence shown here is derived from an EMBL/GenBank/DDBJ whole genome shotgun (WGS) entry which is preliminary data.</text>
</comment>
<dbReference type="PROSITE" id="PS00371">
    <property type="entry name" value="PTS_EIIA_TYPE_1_HIS"/>
    <property type="match status" value="1"/>
</dbReference>
<keyword evidence="10 17" id="KW-0472">Membrane</keyword>
<dbReference type="RefSeq" id="WP_079346861.1">
    <property type="nucleotide sequence ID" value="NZ_MVAB01000001.1"/>
</dbReference>
<dbReference type="InterPro" id="IPR003352">
    <property type="entry name" value="PTS_EIIC"/>
</dbReference>
<reference evidence="21 22" key="1">
    <citation type="submission" date="2017-02" db="EMBL/GenBank/DDBJ databases">
        <title>Vagococcus cremeus sp. nov., isolated from the small intestine of a marten, Martes flavigula.</title>
        <authorList>
            <person name="Tak E.J."/>
            <person name="Bae J.-W."/>
        </authorList>
    </citation>
    <scope>NUCLEOTIDE SEQUENCE [LARGE SCALE GENOMIC DNA]</scope>
    <source>
        <strain evidence="21 22">D7T301</strain>
    </source>
</reference>
<evidence type="ECO:0000256" key="2">
    <source>
        <dbReference type="ARBA" id="ARBA00022448"/>
    </source>
</evidence>
<dbReference type="PANTHER" id="PTHR30175:SF1">
    <property type="entry name" value="PTS SYSTEM ARBUTIN-, CELLOBIOSE-, AND SALICIN-SPECIFIC EIIBC COMPONENT-RELATED"/>
    <property type="match status" value="1"/>
</dbReference>
<dbReference type="NCBIfam" id="TIGR01995">
    <property type="entry name" value="PTS-II-ABC-beta"/>
    <property type="match status" value="1"/>
</dbReference>
<keyword evidence="4" id="KW-0762">Sugar transport</keyword>
<dbReference type="GO" id="GO:0005886">
    <property type="term" value="C:plasma membrane"/>
    <property type="evidence" value="ECO:0007669"/>
    <property type="project" value="UniProtKB-SubCell"/>
</dbReference>
<dbReference type="Gene3D" id="3.30.1360.60">
    <property type="entry name" value="Glucose permease domain IIB"/>
    <property type="match status" value="1"/>
</dbReference>
<dbReference type="FunFam" id="3.30.1360.60:FF:000001">
    <property type="entry name" value="PTS system glucose-specific IIBC component PtsG"/>
    <property type="match status" value="1"/>
</dbReference>
<dbReference type="PROSITE" id="PS51098">
    <property type="entry name" value="PTS_EIIB_TYPE_1"/>
    <property type="match status" value="1"/>
</dbReference>
<dbReference type="InterPro" id="IPR001127">
    <property type="entry name" value="PTS_EIIA_1_perm"/>
</dbReference>
<evidence type="ECO:0000256" key="16">
    <source>
        <dbReference type="PROSITE-ProRule" id="PRU00421"/>
    </source>
</evidence>
<evidence type="ECO:0000256" key="9">
    <source>
        <dbReference type="ARBA" id="ARBA00022989"/>
    </source>
</evidence>
<keyword evidence="7 17" id="KW-0812">Transmembrane</keyword>
<evidence type="ECO:0000256" key="6">
    <source>
        <dbReference type="ARBA" id="ARBA00022683"/>
    </source>
</evidence>
<keyword evidence="5" id="KW-0808">Transferase</keyword>
<dbReference type="InterPro" id="IPR050558">
    <property type="entry name" value="PTS_Sugar-Specific_Components"/>
</dbReference>
<dbReference type="CDD" id="cd00212">
    <property type="entry name" value="PTS_IIB_glc"/>
    <property type="match status" value="1"/>
</dbReference>
<dbReference type="PROSITE" id="PS51093">
    <property type="entry name" value="PTS_EIIA_TYPE_1"/>
    <property type="match status" value="1"/>
</dbReference>
<dbReference type="Proteomes" id="UP000189970">
    <property type="component" value="Unassembled WGS sequence"/>
</dbReference>
<evidence type="ECO:0000256" key="5">
    <source>
        <dbReference type="ARBA" id="ARBA00022679"/>
    </source>
</evidence>
<dbReference type="FunFam" id="2.70.70.10:FF:000001">
    <property type="entry name" value="PTS system glucose-specific IIA component"/>
    <property type="match status" value="1"/>
</dbReference>
<dbReference type="GO" id="GO:0090589">
    <property type="term" value="F:protein-phosphocysteine-trehalose phosphotransferase system transporter activity"/>
    <property type="evidence" value="ECO:0007669"/>
    <property type="project" value="TreeGrafter"/>
</dbReference>
<dbReference type="SUPFAM" id="SSF55604">
    <property type="entry name" value="Glucose permease domain IIB"/>
    <property type="match status" value="1"/>
</dbReference>
<organism evidence="21 22">
    <name type="scientific">Vagococcus martis</name>
    <dbReference type="NCBI Taxonomy" id="1768210"/>
    <lineage>
        <taxon>Bacteria</taxon>
        <taxon>Bacillati</taxon>
        <taxon>Bacillota</taxon>
        <taxon>Bacilli</taxon>
        <taxon>Lactobacillales</taxon>
        <taxon>Enterococcaceae</taxon>
        <taxon>Vagococcus</taxon>
    </lineage>
</organism>
<keyword evidence="22" id="KW-1185">Reference proteome</keyword>
<dbReference type="PROSITE" id="PS01035">
    <property type="entry name" value="PTS_EIIB_TYPE_1_CYS"/>
    <property type="match status" value="1"/>
</dbReference>
<feature type="transmembrane region" description="Helical" evidence="17">
    <location>
        <begin position="173"/>
        <end position="190"/>
    </location>
</feature>
<evidence type="ECO:0000256" key="15">
    <source>
        <dbReference type="ARBA" id="ARBA00081008"/>
    </source>
</evidence>
<evidence type="ECO:0000256" key="13">
    <source>
        <dbReference type="ARBA" id="ARBA00048931"/>
    </source>
</evidence>
<evidence type="ECO:0000256" key="7">
    <source>
        <dbReference type="ARBA" id="ARBA00022692"/>
    </source>
</evidence>
<dbReference type="InterPro" id="IPR011055">
    <property type="entry name" value="Dup_hybrid_motif"/>
</dbReference>
<evidence type="ECO:0000259" key="20">
    <source>
        <dbReference type="PROSITE" id="PS51103"/>
    </source>
</evidence>
<dbReference type="Gene3D" id="2.70.70.10">
    <property type="entry name" value="Glucose Permease (Domain IIA)"/>
    <property type="match status" value="1"/>
</dbReference>
<evidence type="ECO:0000259" key="18">
    <source>
        <dbReference type="PROSITE" id="PS51093"/>
    </source>
</evidence>
<dbReference type="EC" id="2.7.1.211" evidence="11"/>
<comment type="function">
    <text evidence="12">The phosphoenolpyruvate-dependent sugar phosphotransferase system (sugar PTS), a major carbohydrate active transport system, catalyzes the phosphorylation of incoming sugar substrates concomitantly with their translocation across the cell membrane. This system is involved in sucrose transport.</text>
</comment>
<keyword evidence="8" id="KW-0418">Kinase</keyword>
<accession>A0A1V4DHE2</accession>
<evidence type="ECO:0000313" key="22">
    <source>
        <dbReference type="Proteomes" id="UP000189970"/>
    </source>
</evidence>
<protein>
    <recommendedName>
        <fullName evidence="14">PTS system sucrose-specific EIIBCA component</fullName>
        <ecNumber evidence="11">2.7.1.211</ecNumber>
    </recommendedName>
    <alternativeName>
        <fullName evidence="15">EIIBCA-Scr</fullName>
    </alternativeName>
</protein>
<comment type="subcellular location">
    <subcellularLocation>
        <location evidence="1">Cell membrane</location>
        <topology evidence="1">Multi-pass membrane protein</topology>
    </subcellularLocation>
</comment>
<feature type="domain" description="PTS EIIA type-1" evidence="18">
    <location>
        <begin position="493"/>
        <end position="597"/>
    </location>
</feature>
<evidence type="ECO:0000256" key="1">
    <source>
        <dbReference type="ARBA" id="ARBA00004651"/>
    </source>
</evidence>
<feature type="transmembrane region" description="Helical" evidence="17">
    <location>
        <begin position="428"/>
        <end position="451"/>
    </location>
</feature>
<dbReference type="PROSITE" id="PS51103">
    <property type="entry name" value="PTS_EIIC_TYPE_1"/>
    <property type="match status" value="1"/>
</dbReference>
<comment type="catalytic activity">
    <reaction evidence="13">
        <text>N(pros)-phospho-L-histidyl-[protein](out) + sucrose = sucrose 6(G)-phosphate(in) + L-histidyl-[protein]</text>
        <dbReference type="Rhea" id="RHEA:49236"/>
        <dbReference type="Rhea" id="RHEA-COMP:9745"/>
        <dbReference type="Rhea" id="RHEA-COMP:9746"/>
        <dbReference type="ChEBI" id="CHEBI:17992"/>
        <dbReference type="ChEBI" id="CHEBI:29979"/>
        <dbReference type="ChEBI" id="CHEBI:64837"/>
        <dbReference type="ChEBI" id="CHEBI:91002"/>
        <dbReference type="EC" id="2.7.1.211"/>
    </reaction>
</comment>
<keyword evidence="6" id="KW-0598">Phosphotransferase system</keyword>
<dbReference type="InterPro" id="IPR011297">
    <property type="entry name" value="PTS_IIABC_b_glu"/>
</dbReference>
<dbReference type="InterPro" id="IPR001996">
    <property type="entry name" value="PTS_IIB_1"/>
</dbReference>
<dbReference type="NCBIfam" id="TIGR00830">
    <property type="entry name" value="PTBA"/>
    <property type="match status" value="1"/>
</dbReference>
<feature type="transmembrane region" description="Helical" evidence="17">
    <location>
        <begin position="241"/>
        <end position="263"/>
    </location>
</feature>
<evidence type="ECO:0000259" key="19">
    <source>
        <dbReference type="PROSITE" id="PS51098"/>
    </source>
</evidence>
<dbReference type="GO" id="GO:0009401">
    <property type="term" value="P:phosphoenolpyruvate-dependent sugar phosphotransferase system"/>
    <property type="evidence" value="ECO:0007669"/>
    <property type="project" value="UniProtKB-KW"/>
</dbReference>
<feature type="transmembrane region" description="Helical" evidence="17">
    <location>
        <begin position="210"/>
        <end position="229"/>
    </location>
</feature>
<feature type="active site" description="Phosphocysteine intermediate; for EIIB activity" evidence="16">
    <location>
        <position position="28"/>
    </location>
</feature>
<evidence type="ECO:0000256" key="3">
    <source>
        <dbReference type="ARBA" id="ARBA00022475"/>
    </source>
</evidence>
<evidence type="ECO:0000256" key="8">
    <source>
        <dbReference type="ARBA" id="ARBA00022777"/>
    </source>
</evidence>
<keyword evidence="3" id="KW-1003">Cell membrane</keyword>
<dbReference type="InterPro" id="IPR036878">
    <property type="entry name" value="Glu_permease_IIB"/>
</dbReference>
<dbReference type="GO" id="GO:0016301">
    <property type="term" value="F:kinase activity"/>
    <property type="evidence" value="ECO:0007669"/>
    <property type="project" value="UniProtKB-KW"/>
</dbReference>
<feature type="domain" description="PTS EIIC type-1" evidence="20">
    <location>
        <begin position="103"/>
        <end position="465"/>
    </location>
</feature>
<evidence type="ECO:0000256" key="11">
    <source>
        <dbReference type="ARBA" id="ARBA00044053"/>
    </source>
</evidence>
<evidence type="ECO:0000256" key="10">
    <source>
        <dbReference type="ARBA" id="ARBA00023136"/>
    </source>
</evidence>
<dbReference type="Pfam" id="PF00358">
    <property type="entry name" value="PTS_EIIA_1"/>
    <property type="match status" value="1"/>
</dbReference>
<evidence type="ECO:0000256" key="17">
    <source>
        <dbReference type="SAM" id="Phobius"/>
    </source>
</evidence>
<dbReference type="SUPFAM" id="SSF51261">
    <property type="entry name" value="Duplicated hybrid motif"/>
    <property type="match status" value="1"/>
</dbReference>
<evidence type="ECO:0000256" key="12">
    <source>
        <dbReference type="ARBA" id="ARBA00045139"/>
    </source>
</evidence>
<feature type="transmembrane region" description="Helical" evidence="17">
    <location>
        <begin position="383"/>
        <end position="416"/>
    </location>
</feature>
<dbReference type="Pfam" id="PF02378">
    <property type="entry name" value="PTS_EIIC"/>
    <property type="match status" value="1"/>
</dbReference>
<dbReference type="PANTHER" id="PTHR30175">
    <property type="entry name" value="PHOSPHOTRANSFERASE SYSTEM TRANSPORT PROTEIN"/>
    <property type="match status" value="1"/>
</dbReference>
<keyword evidence="2" id="KW-0813">Transport</keyword>
<evidence type="ECO:0000256" key="14">
    <source>
        <dbReference type="ARBA" id="ARBA00074554"/>
    </source>
</evidence>
<gene>
    <name evidence="21" type="ORF">BW731_07070</name>
</gene>
<dbReference type="AlphaFoldDB" id="A0A1V4DHE2"/>